<dbReference type="GO" id="GO:0043565">
    <property type="term" value="F:sequence-specific DNA binding"/>
    <property type="evidence" value="ECO:0007669"/>
    <property type="project" value="InterPro"/>
</dbReference>
<dbReference type="RefSeq" id="WP_151149282.1">
    <property type="nucleotide sequence ID" value="NZ_WAIE01000001.1"/>
</dbReference>
<dbReference type="OrthoDB" id="5421880at2"/>
<dbReference type="Gene3D" id="1.10.10.60">
    <property type="entry name" value="Homeodomain-like"/>
    <property type="match status" value="2"/>
</dbReference>
<keyword evidence="1" id="KW-0238">DNA-binding</keyword>
<evidence type="ECO:0000256" key="1">
    <source>
        <dbReference type="ARBA" id="ARBA00023125"/>
    </source>
</evidence>
<dbReference type="AlphaFoldDB" id="A0A6N6N7H1"/>
<accession>A0A6N6N7H1</accession>
<dbReference type="GO" id="GO:0003700">
    <property type="term" value="F:DNA-binding transcription factor activity"/>
    <property type="evidence" value="ECO:0007669"/>
    <property type="project" value="InterPro"/>
</dbReference>
<evidence type="ECO:0000259" key="2">
    <source>
        <dbReference type="PROSITE" id="PS01124"/>
    </source>
</evidence>
<evidence type="ECO:0000313" key="4">
    <source>
        <dbReference type="Proteomes" id="UP000438699"/>
    </source>
</evidence>
<sequence length="135" mass="16062">MKRRNAHKLVEEVALYIMTASHERLQQMTRYSIAESFCINECSLSTLFRKVTNTKLSEYMEREKMFRARVLLLREQFPTIEELSTGMGIAKVNHFRKKFRRTFIVPPGKYKKHVRTHPAGRILTDWETNNRGKRT</sequence>
<comment type="caution">
    <text evidence="3">The sequence shown here is derived from an EMBL/GenBank/DDBJ whole genome shotgun (WGS) entry which is preliminary data.</text>
</comment>
<feature type="domain" description="HTH araC/xylS-type" evidence="2">
    <location>
        <begin position="11"/>
        <end position="113"/>
    </location>
</feature>
<dbReference type="PANTHER" id="PTHR43280">
    <property type="entry name" value="ARAC-FAMILY TRANSCRIPTIONAL REGULATOR"/>
    <property type="match status" value="1"/>
</dbReference>
<keyword evidence="4" id="KW-1185">Reference proteome</keyword>
<reference evidence="3 4" key="1">
    <citation type="journal article" date="2017" name="Int. J. Syst. Evol. Microbiol.">
        <title>Desulfovibrio senegalensis sp. nov., a mesophilic sulfate reducer isolated from marine sediment.</title>
        <authorList>
            <person name="Thioye A."/>
            <person name="Gam Z.B.A."/>
            <person name="Mbengue M."/>
            <person name="Cayol J.L."/>
            <person name="Joseph-Bartoli M."/>
            <person name="Toure-Kane C."/>
            <person name="Labat M."/>
        </authorList>
    </citation>
    <scope>NUCLEOTIDE SEQUENCE [LARGE SCALE GENOMIC DNA]</scope>
    <source>
        <strain evidence="3 4">DSM 101509</strain>
    </source>
</reference>
<dbReference type="PANTHER" id="PTHR43280:SF2">
    <property type="entry name" value="HTH-TYPE TRANSCRIPTIONAL REGULATOR EXSA"/>
    <property type="match status" value="1"/>
</dbReference>
<dbReference type="SMART" id="SM00342">
    <property type="entry name" value="HTH_ARAC"/>
    <property type="match status" value="1"/>
</dbReference>
<proteinExistence type="predicted"/>
<evidence type="ECO:0000313" key="3">
    <source>
        <dbReference type="EMBL" id="KAB1443027.1"/>
    </source>
</evidence>
<dbReference type="PROSITE" id="PS01124">
    <property type="entry name" value="HTH_ARAC_FAMILY_2"/>
    <property type="match status" value="1"/>
</dbReference>
<dbReference type="Pfam" id="PF12833">
    <property type="entry name" value="HTH_18"/>
    <property type="match status" value="1"/>
</dbReference>
<gene>
    <name evidence="3" type="ORF">F8A88_01815</name>
</gene>
<dbReference type="InterPro" id="IPR018060">
    <property type="entry name" value="HTH_AraC"/>
</dbReference>
<dbReference type="EMBL" id="WAIE01000001">
    <property type="protein sequence ID" value="KAB1443027.1"/>
    <property type="molecule type" value="Genomic_DNA"/>
</dbReference>
<name>A0A6N6N7H1_9BACT</name>
<dbReference type="Proteomes" id="UP000438699">
    <property type="component" value="Unassembled WGS sequence"/>
</dbReference>
<protein>
    <submittedName>
        <fullName evidence="3">Helix-turn-helix domain-containing protein</fullName>
    </submittedName>
</protein>
<organism evidence="3 4">
    <name type="scientific">Pseudodesulfovibrio senegalensis</name>
    <dbReference type="NCBI Taxonomy" id="1721087"/>
    <lineage>
        <taxon>Bacteria</taxon>
        <taxon>Pseudomonadati</taxon>
        <taxon>Thermodesulfobacteriota</taxon>
        <taxon>Desulfovibrionia</taxon>
        <taxon>Desulfovibrionales</taxon>
        <taxon>Desulfovibrionaceae</taxon>
    </lineage>
</organism>